<keyword evidence="3" id="KW-1185">Reference proteome</keyword>
<proteinExistence type="predicted"/>
<dbReference type="Gene3D" id="1.10.340.70">
    <property type="match status" value="1"/>
</dbReference>
<evidence type="ECO:0000313" key="3">
    <source>
        <dbReference type="Proteomes" id="UP000663879"/>
    </source>
</evidence>
<dbReference type="InterPro" id="IPR041588">
    <property type="entry name" value="Integrase_H2C2"/>
</dbReference>
<dbReference type="OrthoDB" id="6769743at2759"/>
<sequence length="205" mass="24034">MKNPNARLTRWSILLQTFDFEIIHPKGVLHSNVDALSRPVMIADITDNNDEDLSTKYLEPYQDSHILHFLKYNRHPEGSSKKQVKRVSRLSKHFTLKEDTLYFRKLLNESFKVLVPKIEDRIDILANSHNLGHFKTDTVYTNLSKEFYWKAMKDEIEKFIKKCNFCIRFDKSKVIEHPALTLPIRSIFDRIGIDLVFGLPKTVDG</sequence>
<dbReference type="Proteomes" id="UP000663879">
    <property type="component" value="Unassembled WGS sequence"/>
</dbReference>
<dbReference type="EMBL" id="CAJNOC010010345">
    <property type="protein sequence ID" value="CAF1139049.1"/>
    <property type="molecule type" value="Genomic_DNA"/>
</dbReference>
<organism evidence="2 3">
    <name type="scientific">Brachionus calyciflorus</name>
    <dbReference type="NCBI Taxonomy" id="104777"/>
    <lineage>
        <taxon>Eukaryota</taxon>
        <taxon>Metazoa</taxon>
        <taxon>Spiralia</taxon>
        <taxon>Gnathifera</taxon>
        <taxon>Rotifera</taxon>
        <taxon>Eurotatoria</taxon>
        <taxon>Monogononta</taxon>
        <taxon>Pseudotrocha</taxon>
        <taxon>Ploima</taxon>
        <taxon>Brachionidae</taxon>
        <taxon>Brachionus</taxon>
    </lineage>
</organism>
<accession>A0A814RYG4</accession>
<dbReference type="InterPro" id="IPR050951">
    <property type="entry name" value="Retrovirus_Pol_polyprotein"/>
</dbReference>
<evidence type="ECO:0000313" key="2">
    <source>
        <dbReference type="EMBL" id="CAF1139049.1"/>
    </source>
</evidence>
<name>A0A814RYG4_9BILA</name>
<dbReference type="AlphaFoldDB" id="A0A814RYG4"/>
<dbReference type="Pfam" id="PF17921">
    <property type="entry name" value="Integrase_H2C2"/>
    <property type="match status" value="1"/>
</dbReference>
<evidence type="ECO:0000259" key="1">
    <source>
        <dbReference type="Pfam" id="PF17921"/>
    </source>
</evidence>
<comment type="caution">
    <text evidence="2">The sequence shown here is derived from an EMBL/GenBank/DDBJ whole genome shotgun (WGS) entry which is preliminary data.</text>
</comment>
<feature type="domain" description="Integrase zinc-binding" evidence="1">
    <location>
        <begin position="120"/>
        <end position="170"/>
    </location>
</feature>
<dbReference type="PANTHER" id="PTHR37984">
    <property type="entry name" value="PROTEIN CBG26694"/>
    <property type="match status" value="1"/>
</dbReference>
<reference evidence="2" key="1">
    <citation type="submission" date="2021-02" db="EMBL/GenBank/DDBJ databases">
        <authorList>
            <person name="Nowell W R."/>
        </authorList>
    </citation>
    <scope>NUCLEOTIDE SEQUENCE</scope>
    <source>
        <strain evidence="2">Ploen Becks lab</strain>
    </source>
</reference>
<gene>
    <name evidence="2" type="ORF">OXX778_LOCUS22817</name>
</gene>
<protein>
    <recommendedName>
        <fullName evidence="1">Integrase zinc-binding domain-containing protein</fullName>
    </recommendedName>
</protein>
<dbReference type="PANTHER" id="PTHR37984:SF5">
    <property type="entry name" value="PROTEIN NYNRIN-LIKE"/>
    <property type="match status" value="1"/>
</dbReference>